<name>A0AAE7XS98_9CAUD</name>
<organism evidence="1 2">
    <name type="scientific">Escherichia phage vB_EcoP-22664UKE3-2</name>
    <dbReference type="NCBI Taxonomy" id="2865788"/>
    <lineage>
        <taxon>Viruses</taxon>
        <taxon>Duplodnaviria</taxon>
        <taxon>Heunggongvirae</taxon>
        <taxon>Uroviricota</taxon>
        <taxon>Caudoviricetes</taxon>
        <taxon>Autographivirales</taxon>
        <taxon>Autotranscriptaviridae</taxon>
        <taxon>Studiervirinae</taxon>
        <taxon>Kayfunavirus</taxon>
        <taxon>Kayfunavirus 22664UKE32</taxon>
    </lineage>
</organism>
<evidence type="ECO:0000313" key="1">
    <source>
        <dbReference type="EMBL" id="QZI78586.1"/>
    </source>
</evidence>
<dbReference type="Proteomes" id="UP000827907">
    <property type="component" value="Segment"/>
</dbReference>
<evidence type="ECO:0000313" key="2">
    <source>
        <dbReference type="Proteomes" id="UP000827907"/>
    </source>
</evidence>
<protein>
    <submittedName>
        <fullName evidence="1">Uncharacterized protein</fullName>
    </submittedName>
</protein>
<dbReference type="EMBL" id="MZ234011">
    <property type="protein sequence ID" value="QZI78586.1"/>
    <property type="molecule type" value="Genomic_DNA"/>
</dbReference>
<reference evidence="1 2" key="1">
    <citation type="submission" date="2021-05" db="EMBL/GenBank/DDBJ databases">
        <title>Naturally bred epsilon2 phages have an improved host range and effectivity in uropathogenic E. coli over their ancestor phages.</title>
        <authorList>
            <person name="Saez D."/>
            <person name="Loose M."/>
            <person name="Mutti M."/>
            <person name="Visram Z."/>
            <person name="Hitzenhammer E."/>
            <person name="Dippel D."/>
            <person name="Tisakova L."/>
            <person name="Schertler S."/>
            <person name="Wittmann J."/>
            <person name="Corsini L."/>
            <person name="Wagenlehner F."/>
        </authorList>
    </citation>
    <scope>NUCLEOTIDE SEQUENCE [LARGE SCALE GENOMIC DNA]</scope>
</reference>
<sequence length="52" mass="5934">MGLSLSLYLYQTLSHYLQSNYLQSSTIGNAATYSHRPTVNRHKDIDLRSNTC</sequence>
<proteinExistence type="predicted"/>
<keyword evidence="2" id="KW-1185">Reference proteome</keyword>
<gene>
    <name evidence="1" type="ORF">22664UKE3-2_011</name>
</gene>
<accession>A0AAE7XS98</accession>